<keyword evidence="1" id="KW-1133">Transmembrane helix</keyword>
<organism evidence="2 3">
    <name type="scientific">Lacticaseibacillus paracasei</name>
    <name type="common">Lactobacillus paracasei</name>
    <dbReference type="NCBI Taxonomy" id="1597"/>
    <lineage>
        <taxon>Bacteria</taxon>
        <taxon>Bacillati</taxon>
        <taxon>Bacillota</taxon>
        <taxon>Bacilli</taxon>
        <taxon>Lactobacillales</taxon>
        <taxon>Lactobacillaceae</taxon>
        <taxon>Lacticaseibacillus</taxon>
    </lineage>
</organism>
<reference evidence="2 3" key="1">
    <citation type="journal article" date="2018" name="Genome Announc.">
        <title>Draft Genome Sequence of Lactobacillus paracasei DUP 13076, Which Exhibits Potent Antipathogenic Effects against Salmonella enterica Serovars Enteritidis, Typhimurium, and Heidelberg.</title>
        <authorList>
            <person name="Muyyarikkandy M.S."/>
            <person name="Alqahtani F.H."/>
            <person name="Mandoiu I."/>
            <person name="Amalaradjou M.A."/>
        </authorList>
    </citation>
    <scope>NUCLEOTIDE SEQUENCE [LARGE SCALE GENOMIC DNA]</scope>
    <source>
        <strain evidence="2 3">DUP 13076</strain>
    </source>
</reference>
<dbReference type="Pfam" id="PF16935">
    <property type="entry name" value="Hol_Tox"/>
    <property type="match status" value="1"/>
</dbReference>
<keyword evidence="1" id="KW-0472">Membrane</keyword>
<evidence type="ECO:0000256" key="1">
    <source>
        <dbReference type="SAM" id="Phobius"/>
    </source>
</evidence>
<dbReference type="Proteomes" id="UP000234512">
    <property type="component" value="Unassembled WGS sequence"/>
</dbReference>
<sequence length="40" mass="4714">MTKFFERRSTMSIYEALSLMIMFGLFILGLITLVLKLNDR</sequence>
<dbReference type="AlphaFoldDB" id="A0AB36XBB1"/>
<keyword evidence="1" id="KW-0812">Transmembrane</keyword>
<feature type="transmembrane region" description="Helical" evidence="1">
    <location>
        <begin position="12"/>
        <end position="35"/>
    </location>
</feature>
<evidence type="ECO:0000313" key="3">
    <source>
        <dbReference type="Proteomes" id="UP000234512"/>
    </source>
</evidence>
<protein>
    <submittedName>
        <fullName evidence="2">Holin-like toxin</fullName>
    </submittedName>
</protein>
<comment type="caution">
    <text evidence="2">The sequence shown here is derived from an EMBL/GenBank/DDBJ whole genome shotgun (WGS) entry which is preliminary data.</text>
</comment>
<name>A0AB36XBB1_LACPA</name>
<proteinExistence type="predicted"/>
<accession>A0AB36XBB1</accession>
<dbReference type="InterPro" id="IPR031616">
    <property type="entry name" value="BsrE-like"/>
</dbReference>
<evidence type="ECO:0000313" key="2">
    <source>
        <dbReference type="EMBL" id="PLC46560.1"/>
    </source>
</evidence>
<gene>
    <name evidence="2" type="ORF">C0Q90_07015</name>
</gene>
<dbReference type="EMBL" id="PKQJ01000006">
    <property type="protein sequence ID" value="PLC46560.1"/>
    <property type="molecule type" value="Genomic_DNA"/>
</dbReference>